<dbReference type="Proteomes" id="UP000190675">
    <property type="component" value="Chromosome I"/>
</dbReference>
<name>A0A1M5V2T3_9BRAD</name>
<evidence type="ECO:0000313" key="2">
    <source>
        <dbReference type="Proteomes" id="UP000190675"/>
    </source>
</evidence>
<dbReference type="EMBL" id="LT670818">
    <property type="protein sequence ID" value="SHH69582.1"/>
    <property type="molecule type" value="Genomic_DNA"/>
</dbReference>
<evidence type="ECO:0000313" key="1">
    <source>
        <dbReference type="EMBL" id="SHH69582.1"/>
    </source>
</evidence>
<dbReference type="AlphaFoldDB" id="A0A1M5V2T3"/>
<proteinExistence type="predicted"/>
<accession>A0A1M5V2T3</accession>
<gene>
    <name evidence="1" type="ORF">SAMN05444169_8861</name>
</gene>
<sequence length="179" mass="17229">MDCLSSRAAFDVPVIPALPSPAKLPIPLLVPGLAHAGLLDVVAGDVTGKTVGIAGANGIGAMVPAIGNAPGSGTAGAELTPRLPISNDPKGIPVRAAPPGVVGEVDVGAEDAARLLEPEPHVPDIPDVSIIPEDVDIPGDGDIPGIAIASGVAVPVVTGLPVVAAVAGTAVPAAVPPPS</sequence>
<dbReference type="RefSeq" id="WP_079572419.1">
    <property type="nucleotide sequence ID" value="NZ_LT670818.1"/>
</dbReference>
<dbReference type="OrthoDB" id="8218322at2"/>
<organism evidence="1 2">
    <name type="scientific">Bradyrhizobium erythrophlei</name>
    <dbReference type="NCBI Taxonomy" id="1437360"/>
    <lineage>
        <taxon>Bacteria</taxon>
        <taxon>Pseudomonadati</taxon>
        <taxon>Pseudomonadota</taxon>
        <taxon>Alphaproteobacteria</taxon>
        <taxon>Hyphomicrobiales</taxon>
        <taxon>Nitrobacteraceae</taxon>
        <taxon>Bradyrhizobium</taxon>
    </lineage>
</organism>
<protein>
    <submittedName>
        <fullName evidence="1">Uncharacterized protein</fullName>
    </submittedName>
</protein>
<reference evidence="1 2" key="1">
    <citation type="submission" date="2016-11" db="EMBL/GenBank/DDBJ databases">
        <authorList>
            <person name="Jaros S."/>
            <person name="Januszkiewicz K."/>
            <person name="Wedrychowicz H."/>
        </authorList>
    </citation>
    <scope>NUCLEOTIDE SEQUENCE [LARGE SCALE GENOMIC DNA]</scope>
    <source>
        <strain evidence="1 2">GAS242</strain>
    </source>
</reference>